<evidence type="ECO:0000256" key="1">
    <source>
        <dbReference type="PROSITE-ProRule" id="PRU00325"/>
    </source>
</evidence>
<sequence>MDDSTSPSIVADENTRTRTNALTSRAWKSFATESTRSRRTELARRARGSYSFDVAVPSPFAHVLHTETIAKLARGNALSNGRAYAEKGRVKALTKKDGQLLGIVHGTDLYAVSIWVKGDGLGYLCSCPAGKEGSFCKHCVAVAIAWLSQQS</sequence>
<dbReference type="Proteomes" id="UP000064967">
    <property type="component" value="Chromosome"/>
</dbReference>
<organism evidence="3 4">
    <name type="scientific">Labilithrix luteola</name>
    <dbReference type="NCBI Taxonomy" id="1391654"/>
    <lineage>
        <taxon>Bacteria</taxon>
        <taxon>Pseudomonadati</taxon>
        <taxon>Myxococcota</taxon>
        <taxon>Polyangia</taxon>
        <taxon>Polyangiales</taxon>
        <taxon>Labilitrichaceae</taxon>
        <taxon>Labilithrix</taxon>
    </lineage>
</organism>
<dbReference type="PROSITE" id="PS50966">
    <property type="entry name" value="ZF_SWIM"/>
    <property type="match status" value="1"/>
</dbReference>
<gene>
    <name evidence="3" type="ORF">AKJ09_10867</name>
</gene>
<accession>A0A0K1QEN0</accession>
<evidence type="ECO:0000313" key="3">
    <source>
        <dbReference type="EMBL" id="AKV04204.1"/>
    </source>
</evidence>
<reference evidence="3 4" key="1">
    <citation type="submission" date="2015-08" db="EMBL/GenBank/DDBJ databases">
        <authorList>
            <person name="Babu N.S."/>
            <person name="Beckwith C.J."/>
            <person name="Beseler K.G."/>
            <person name="Brison A."/>
            <person name="Carone J.V."/>
            <person name="Caskin T.P."/>
            <person name="Diamond M."/>
            <person name="Durham M.E."/>
            <person name="Foxe J.M."/>
            <person name="Go M."/>
            <person name="Henderson B.A."/>
            <person name="Jones I.B."/>
            <person name="McGettigan J.A."/>
            <person name="Micheletti S.J."/>
            <person name="Nasrallah M.E."/>
            <person name="Ortiz D."/>
            <person name="Piller C.R."/>
            <person name="Privatt S.R."/>
            <person name="Schneider S.L."/>
            <person name="Sharp S."/>
            <person name="Smith T.C."/>
            <person name="Stanton J.D."/>
            <person name="Ullery H.E."/>
            <person name="Wilson R.J."/>
            <person name="Serrano M.G."/>
            <person name="Buck G."/>
            <person name="Lee V."/>
            <person name="Wang Y."/>
            <person name="Carvalho R."/>
            <person name="Voegtly L."/>
            <person name="Shi R."/>
            <person name="Duckworth R."/>
            <person name="Johnson A."/>
            <person name="Loviza R."/>
            <person name="Walstead R."/>
            <person name="Shah Z."/>
            <person name="Kiflezghi M."/>
            <person name="Wade K."/>
            <person name="Ball S.L."/>
            <person name="Bradley K.W."/>
            <person name="Asai D.J."/>
            <person name="Bowman C.A."/>
            <person name="Russell D.A."/>
            <person name="Pope W.H."/>
            <person name="Jacobs-Sera D."/>
            <person name="Hendrix R.W."/>
            <person name="Hatfull G.F."/>
        </authorList>
    </citation>
    <scope>NUCLEOTIDE SEQUENCE [LARGE SCALE GENOMIC DNA]</scope>
    <source>
        <strain evidence="3 4">DSM 27648</strain>
    </source>
</reference>
<keyword evidence="1" id="KW-0863">Zinc-finger</keyword>
<dbReference type="Pfam" id="PF04434">
    <property type="entry name" value="SWIM"/>
    <property type="match status" value="1"/>
</dbReference>
<dbReference type="GO" id="GO:0008270">
    <property type="term" value="F:zinc ion binding"/>
    <property type="evidence" value="ECO:0007669"/>
    <property type="project" value="UniProtKB-KW"/>
</dbReference>
<name>A0A0K1QEN0_9BACT</name>
<feature type="domain" description="SWIM-type" evidence="2">
    <location>
        <begin position="110"/>
        <end position="147"/>
    </location>
</feature>
<dbReference type="STRING" id="1391654.AKJ09_10867"/>
<dbReference type="InterPro" id="IPR007527">
    <property type="entry name" value="Znf_SWIM"/>
</dbReference>
<dbReference type="EMBL" id="CP012333">
    <property type="protein sequence ID" value="AKV04204.1"/>
    <property type="molecule type" value="Genomic_DNA"/>
</dbReference>
<proteinExistence type="predicted"/>
<protein>
    <recommendedName>
        <fullName evidence="2">SWIM-type domain-containing protein</fullName>
    </recommendedName>
</protein>
<keyword evidence="1" id="KW-0479">Metal-binding</keyword>
<evidence type="ECO:0000259" key="2">
    <source>
        <dbReference type="PROSITE" id="PS50966"/>
    </source>
</evidence>
<evidence type="ECO:0000313" key="4">
    <source>
        <dbReference type="Proteomes" id="UP000064967"/>
    </source>
</evidence>
<dbReference type="KEGG" id="llu:AKJ09_10867"/>
<keyword evidence="4" id="KW-1185">Reference proteome</keyword>
<keyword evidence="1" id="KW-0862">Zinc</keyword>
<dbReference type="AlphaFoldDB" id="A0A0K1QEN0"/>